<dbReference type="InterPro" id="IPR005693">
    <property type="entry name" value="Mce"/>
</dbReference>
<organism evidence="4 5">
    <name type="scientific">Nocardioides caricicola</name>
    <dbReference type="NCBI Taxonomy" id="634770"/>
    <lineage>
        <taxon>Bacteria</taxon>
        <taxon>Bacillati</taxon>
        <taxon>Actinomycetota</taxon>
        <taxon>Actinomycetes</taxon>
        <taxon>Propionibacteriales</taxon>
        <taxon>Nocardioidaceae</taxon>
        <taxon>Nocardioides</taxon>
    </lineage>
</organism>
<dbReference type="Pfam" id="PF02470">
    <property type="entry name" value="MlaD"/>
    <property type="match status" value="1"/>
</dbReference>
<evidence type="ECO:0000313" key="5">
    <source>
        <dbReference type="Proteomes" id="UP001595956"/>
    </source>
</evidence>
<dbReference type="RefSeq" id="WP_345180348.1">
    <property type="nucleotide sequence ID" value="NZ_BAABFQ010000007.1"/>
</dbReference>
<protein>
    <submittedName>
        <fullName evidence="4">MlaD family protein</fullName>
    </submittedName>
</protein>
<dbReference type="InterPro" id="IPR052336">
    <property type="entry name" value="MlaD_Phospholipid_Transporter"/>
</dbReference>
<dbReference type="Proteomes" id="UP001595956">
    <property type="component" value="Unassembled WGS sequence"/>
</dbReference>
<sequence length="427" mass="46411">MITRRTRIQLVIFVLITLFGVSFVGARYAQLDRMIIDDSYTVVAHFPDSGGIFAGGEVTYRGVKVGRVSELELTDAGVDVHLEVDNGYDDIPADSLAVVGNRSAVGEQYVELQPQVDTGPYLRDDSEIDTEDTRTPIPTQKLLADISNTVSSVDQEALATTVREMGDAFAGTGEDLQRIIDTGDSFINEANANFDVTTALIRDSNTVLRTQVRSASAIRNFASQMSLFSDTLAGSDADLRQVIDDGSAAATELRTFLEDNEVELGELINNLLTTGQVIVEHLPGVRQILVIYPYVVEGGFTVVSKSPDTGLYDAHFGLILTTNPVCHRGYEGTDTRPPQDGSNRPMNENARCTEPAAMSNARGSQNLNRAGAAYRAPIASYDPDTGRLRWGSKAHQDDSQAAAPAPPSFGEDSWKWLFLQPLTSIQR</sequence>
<feature type="domain" description="Mammalian cell entry C-terminal" evidence="3">
    <location>
        <begin position="122"/>
        <end position="287"/>
    </location>
</feature>
<name>A0ABW0N184_9ACTN</name>
<dbReference type="Pfam" id="PF11887">
    <property type="entry name" value="Mce4_CUP1"/>
    <property type="match status" value="1"/>
</dbReference>
<evidence type="ECO:0000313" key="4">
    <source>
        <dbReference type="EMBL" id="MFC5494326.1"/>
    </source>
</evidence>
<dbReference type="EMBL" id="JBHSMD010000004">
    <property type="protein sequence ID" value="MFC5494326.1"/>
    <property type="molecule type" value="Genomic_DNA"/>
</dbReference>
<evidence type="ECO:0000256" key="1">
    <source>
        <dbReference type="SAM" id="MobiDB-lite"/>
    </source>
</evidence>
<evidence type="ECO:0000259" key="3">
    <source>
        <dbReference type="Pfam" id="PF11887"/>
    </source>
</evidence>
<reference evidence="5" key="1">
    <citation type="journal article" date="2019" name="Int. J. Syst. Evol. Microbiol.">
        <title>The Global Catalogue of Microorganisms (GCM) 10K type strain sequencing project: providing services to taxonomists for standard genome sequencing and annotation.</title>
        <authorList>
            <consortium name="The Broad Institute Genomics Platform"/>
            <consortium name="The Broad Institute Genome Sequencing Center for Infectious Disease"/>
            <person name="Wu L."/>
            <person name="Ma J."/>
        </authorList>
    </citation>
    <scope>NUCLEOTIDE SEQUENCE [LARGE SCALE GENOMIC DNA]</scope>
    <source>
        <strain evidence="5">KACC 13778</strain>
    </source>
</reference>
<feature type="region of interest" description="Disordered" evidence="1">
    <location>
        <begin position="385"/>
        <end position="412"/>
    </location>
</feature>
<feature type="region of interest" description="Disordered" evidence="1">
    <location>
        <begin position="329"/>
        <end position="350"/>
    </location>
</feature>
<dbReference type="PANTHER" id="PTHR33371">
    <property type="entry name" value="INTERMEMBRANE PHOSPHOLIPID TRANSPORT SYSTEM BINDING PROTEIN MLAD-RELATED"/>
    <property type="match status" value="1"/>
</dbReference>
<accession>A0ABW0N184</accession>
<dbReference type="InterPro" id="IPR024516">
    <property type="entry name" value="Mce_C"/>
</dbReference>
<gene>
    <name evidence="4" type="ORF">ACFPKY_14505</name>
</gene>
<dbReference type="PANTHER" id="PTHR33371:SF16">
    <property type="entry name" value="MCE-FAMILY PROTEIN MCE3F"/>
    <property type="match status" value="1"/>
</dbReference>
<dbReference type="InterPro" id="IPR003399">
    <property type="entry name" value="Mce/MlaD"/>
</dbReference>
<feature type="domain" description="Mce/MlaD" evidence="2">
    <location>
        <begin position="39"/>
        <end position="114"/>
    </location>
</feature>
<keyword evidence="5" id="KW-1185">Reference proteome</keyword>
<proteinExistence type="predicted"/>
<evidence type="ECO:0000259" key="2">
    <source>
        <dbReference type="Pfam" id="PF02470"/>
    </source>
</evidence>
<dbReference type="NCBIfam" id="TIGR00996">
    <property type="entry name" value="Mtu_fam_mce"/>
    <property type="match status" value="1"/>
</dbReference>
<comment type="caution">
    <text evidence="4">The sequence shown here is derived from an EMBL/GenBank/DDBJ whole genome shotgun (WGS) entry which is preliminary data.</text>
</comment>